<keyword evidence="2" id="KW-1185">Reference proteome</keyword>
<comment type="caution">
    <text evidence="1">The sequence shown here is derived from an EMBL/GenBank/DDBJ whole genome shotgun (WGS) entry which is preliminary data.</text>
</comment>
<protein>
    <submittedName>
        <fullName evidence="1">Uncharacterized protein</fullName>
    </submittedName>
</protein>
<evidence type="ECO:0000313" key="2">
    <source>
        <dbReference type="Proteomes" id="UP001283361"/>
    </source>
</evidence>
<gene>
    <name evidence="1" type="ORF">RRG08_008540</name>
</gene>
<organism evidence="1 2">
    <name type="scientific">Elysia crispata</name>
    <name type="common">lettuce slug</name>
    <dbReference type="NCBI Taxonomy" id="231223"/>
    <lineage>
        <taxon>Eukaryota</taxon>
        <taxon>Metazoa</taxon>
        <taxon>Spiralia</taxon>
        <taxon>Lophotrochozoa</taxon>
        <taxon>Mollusca</taxon>
        <taxon>Gastropoda</taxon>
        <taxon>Heterobranchia</taxon>
        <taxon>Euthyneura</taxon>
        <taxon>Panpulmonata</taxon>
        <taxon>Sacoglossa</taxon>
        <taxon>Placobranchoidea</taxon>
        <taxon>Plakobranchidae</taxon>
        <taxon>Elysia</taxon>
    </lineage>
</organism>
<dbReference type="EMBL" id="JAWDGP010006374">
    <property type="protein sequence ID" value="KAK3742138.1"/>
    <property type="molecule type" value="Genomic_DNA"/>
</dbReference>
<name>A0AAE0YEP4_9GAST</name>
<dbReference type="AlphaFoldDB" id="A0AAE0YEP4"/>
<evidence type="ECO:0000313" key="1">
    <source>
        <dbReference type="EMBL" id="KAK3742138.1"/>
    </source>
</evidence>
<reference evidence="1" key="1">
    <citation type="journal article" date="2023" name="G3 (Bethesda)">
        <title>A reference genome for the long-term kleptoplast-retaining sea slug Elysia crispata morphotype clarki.</title>
        <authorList>
            <person name="Eastman K.E."/>
            <person name="Pendleton A.L."/>
            <person name="Shaikh M.A."/>
            <person name="Suttiyut T."/>
            <person name="Ogas R."/>
            <person name="Tomko P."/>
            <person name="Gavelis G."/>
            <person name="Widhalm J.R."/>
            <person name="Wisecaver J.H."/>
        </authorList>
    </citation>
    <scope>NUCLEOTIDE SEQUENCE</scope>
    <source>
        <strain evidence="1">ECLA1</strain>
    </source>
</reference>
<dbReference type="Proteomes" id="UP001283361">
    <property type="component" value="Unassembled WGS sequence"/>
</dbReference>
<proteinExistence type="predicted"/>
<accession>A0AAE0YEP4</accession>
<sequence>MHPRTVGGVDLDPCKKPIMCYLLPPREDLVVERRGEKSHWARDQHTIILVALASGECQWNSIVIDELF</sequence>